<gene>
    <name evidence="3" type="ORF">HERILL_LOCUS1515</name>
</gene>
<dbReference type="Proteomes" id="UP000594454">
    <property type="component" value="Chromosome 1"/>
</dbReference>
<evidence type="ECO:0000313" key="3">
    <source>
        <dbReference type="EMBL" id="CAD7078235.1"/>
    </source>
</evidence>
<dbReference type="InParanoid" id="A0A7R8UCG9"/>
<sequence>MSNLFDFDPREDDEEESDFDPFETSSDDEEYLPEPGENDESSEYESDDDVVDNEPQQHETTCSEPKEFVLSKDGKYCYYFEPPPQLPNRSNASFALHETPGRTLFASSRCTDILSSFLLFMEPIEKTIVEMTNLYGPRKYKELWLPVDIASLRAYYGLLILAGVYRSHGQCINELWDDQTGPPIFRATMTLKKFKLINECIRFDDKEQRKEIRSRDKLAPIRNVYDKWVNRLKMCYTVGKNVTVDEQLVPFRGRCPFTQYIPSKPHKYGIKIWCLCDANWKYEKKKYRRRLYLVKLGKQLVTPYIANRKTRPRTPNANAVIDEIQNISSRSSSPTTSTSAAPTSTTNASRKSNLPNSQKLTHAPSAGKRSRCAHCEYKNNKNLYSNRCDKCITYVCNAHHFKLCTNCIDKL</sequence>
<protein>
    <recommendedName>
        <fullName evidence="2">PiggyBac transposable element-derived protein domain-containing protein</fullName>
    </recommendedName>
</protein>
<feature type="domain" description="PiggyBac transposable element-derived protein" evidence="2">
    <location>
        <begin position="119"/>
        <end position="279"/>
    </location>
</feature>
<dbReference type="AlphaFoldDB" id="A0A7R8UCG9"/>
<feature type="compositionally biased region" description="Polar residues" evidence="1">
    <location>
        <begin position="351"/>
        <end position="360"/>
    </location>
</feature>
<keyword evidence="4" id="KW-1185">Reference proteome</keyword>
<dbReference type="EMBL" id="LR899009">
    <property type="protein sequence ID" value="CAD7078235.1"/>
    <property type="molecule type" value="Genomic_DNA"/>
</dbReference>
<name>A0A7R8UCG9_HERIL</name>
<feature type="region of interest" description="Disordered" evidence="1">
    <location>
        <begin position="1"/>
        <end position="64"/>
    </location>
</feature>
<evidence type="ECO:0000313" key="4">
    <source>
        <dbReference type="Proteomes" id="UP000594454"/>
    </source>
</evidence>
<feature type="compositionally biased region" description="Acidic residues" evidence="1">
    <location>
        <begin position="9"/>
        <end position="52"/>
    </location>
</feature>
<dbReference type="InterPro" id="IPR029526">
    <property type="entry name" value="PGBD"/>
</dbReference>
<feature type="compositionally biased region" description="Low complexity" evidence="1">
    <location>
        <begin position="328"/>
        <end position="350"/>
    </location>
</feature>
<reference evidence="3 4" key="1">
    <citation type="submission" date="2020-11" db="EMBL/GenBank/DDBJ databases">
        <authorList>
            <person name="Wallbank WR R."/>
            <person name="Pardo Diaz C."/>
            <person name="Kozak K."/>
            <person name="Martin S."/>
            <person name="Jiggins C."/>
            <person name="Moest M."/>
            <person name="Warren A I."/>
            <person name="Generalovic N T."/>
            <person name="Byers J.R.P. K."/>
            <person name="Montejo-Kovacevich G."/>
            <person name="Yen C E."/>
        </authorList>
    </citation>
    <scope>NUCLEOTIDE SEQUENCE [LARGE SCALE GENOMIC DNA]</scope>
</reference>
<dbReference type="Pfam" id="PF13843">
    <property type="entry name" value="DDE_Tnp_1_7"/>
    <property type="match status" value="1"/>
</dbReference>
<dbReference type="PANTHER" id="PTHR46599">
    <property type="entry name" value="PIGGYBAC TRANSPOSABLE ELEMENT-DERIVED PROTEIN 4"/>
    <property type="match status" value="1"/>
</dbReference>
<accession>A0A7R8UCG9</accession>
<dbReference type="PANTHER" id="PTHR46599:SF6">
    <property type="entry name" value="DUAL SPECIFICITY PHOSPHATASE 26"/>
    <property type="match status" value="1"/>
</dbReference>
<evidence type="ECO:0000256" key="1">
    <source>
        <dbReference type="SAM" id="MobiDB-lite"/>
    </source>
</evidence>
<proteinExistence type="predicted"/>
<dbReference type="OrthoDB" id="8039240at2759"/>
<feature type="region of interest" description="Disordered" evidence="1">
    <location>
        <begin position="328"/>
        <end position="365"/>
    </location>
</feature>
<evidence type="ECO:0000259" key="2">
    <source>
        <dbReference type="Pfam" id="PF13843"/>
    </source>
</evidence>
<organism evidence="3 4">
    <name type="scientific">Hermetia illucens</name>
    <name type="common">Black soldier fly</name>
    <dbReference type="NCBI Taxonomy" id="343691"/>
    <lineage>
        <taxon>Eukaryota</taxon>
        <taxon>Metazoa</taxon>
        <taxon>Ecdysozoa</taxon>
        <taxon>Arthropoda</taxon>
        <taxon>Hexapoda</taxon>
        <taxon>Insecta</taxon>
        <taxon>Pterygota</taxon>
        <taxon>Neoptera</taxon>
        <taxon>Endopterygota</taxon>
        <taxon>Diptera</taxon>
        <taxon>Brachycera</taxon>
        <taxon>Stratiomyomorpha</taxon>
        <taxon>Stratiomyidae</taxon>
        <taxon>Hermetiinae</taxon>
        <taxon>Hermetia</taxon>
    </lineage>
</organism>